<keyword evidence="2" id="KW-1003">Cell membrane</keyword>
<sequence>MKLLRQLALILTIWAIGEYISSFLSNIIIIPGSIIGMIILFVLLKSKVVKVDSIEELSNFFLDNMAIFFVPAGVSLISSLGLISSNILVLAATILISTTLVMIVTAIVVEQMIKIKSKRG</sequence>
<gene>
    <name evidence="7" type="ORF">GCM10008917_05100</name>
</gene>
<feature type="transmembrane region" description="Helical" evidence="6">
    <location>
        <begin position="27"/>
        <end position="44"/>
    </location>
</feature>
<dbReference type="InterPro" id="IPR005538">
    <property type="entry name" value="LrgA/CidA"/>
</dbReference>
<evidence type="ECO:0000313" key="7">
    <source>
        <dbReference type="EMBL" id="GAA0861900.1"/>
    </source>
</evidence>
<name>A0ABN1LY80_9FIRM</name>
<evidence type="ECO:0000313" key="8">
    <source>
        <dbReference type="Proteomes" id="UP001400965"/>
    </source>
</evidence>
<evidence type="ECO:0000256" key="4">
    <source>
        <dbReference type="ARBA" id="ARBA00022989"/>
    </source>
</evidence>
<dbReference type="RefSeq" id="WP_346041928.1">
    <property type="nucleotide sequence ID" value="NZ_BAAACP010000002.1"/>
</dbReference>
<proteinExistence type="predicted"/>
<reference evidence="7 8" key="1">
    <citation type="journal article" date="2019" name="Int. J. Syst. Evol. Microbiol.">
        <title>The Global Catalogue of Microorganisms (GCM) 10K type strain sequencing project: providing services to taxonomists for standard genome sequencing and annotation.</title>
        <authorList>
            <consortium name="The Broad Institute Genomics Platform"/>
            <consortium name="The Broad Institute Genome Sequencing Center for Infectious Disease"/>
            <person name="Wu L."/>
            <person name="Ma J."/>
        </authorList>
    </citation>
    <scope>NUCLEOTIDE SEQUENCE [LARGE SCALE GENOMIC DNA]</scope>
    <source>
        <strain evidence="7 8">JCM 6486</strain>
    </source>
</reference>
<evidence type="ECO:0000256" key="6">
    <source>
        <dbReference type="SAM" id="Phobius"/>
    </source>
</evidence>
<comment type="subcellular location">
    <subcellularLocation>
        <location evidence="1">Cell membrane</location>
        <topology evidence="1">Multi-pass membrane protein</topology>
    </subcellularLocation>
</comment>
<dbReference type="PANTHER" id="PTHR33931">
    <property type="entry name" value="HOLIN-LIKE PROTEIN CIDA-RELATED"/>
    <property type="match status" value="1"/>
</dbReference>
<evidence type="ECO:0000256" key="1">
    <source>
        <dbReference type="ARBA" id="ARBA00004651"/>
    </source>
</evidence>
<dbReference type="Pfam" id="PF03788">
    <property type="entry name" value="LrgA"/>
    <property type="match status" value="1"/>
</dbReference>
<evidence type="ECO:0000256" key="2">
    <source>
        <dbReference type="ARBA" id="ARBA00022475"/>
    </source>
</evidence>
<keyword evidence="5 6" id="KW-0472">Membrane</keyword>
<evidence type="ECO:0000256" key="3">
    <source>
        <dbReference type="ARBA" id="ARBA00022692"/>
    </source>
</evidence>
<keyword evidence="4 6" id="KW-1133">Transmembrane helix</keyword>
<keyword evidence="8" id="KW-1185">Reference proteome</keyword>
<feature type="transmembrane region" description="Helical" evidence="6">
    <location>
        <begin position="89"/>
        <end position="109"/>
    </location>
</feature>
<protein>
    <submittedName>
        <fullName evidence="7">CidA/LrgA family protein</fullName>
    </submittedName>
</protein>
<accession>A0ABN1LY80</accession>
<dbReference type="EMBL" id="BAAACP010000002">
    <property type="protein sequence ID" value="GAA0861900.1"/>
    <property type="molecule type" value="Genomic_DNA"/>
</dbReference>
<feature type="transmembrane region" description="Helical" evidence="6">
    <location>
        <begin position="65"/>
        <end position="83"/>
    </location>
</feature>
<organism evidence="7 8">
    <name type="scientific">Paraclostridium tenue</name>
    <dbReference type="NCBI Taxonomy" id="1737"/>
    <lineage>
        <taxon>Bacteria</taxon>
        <taxon>Bacillati</taxon>
        <taxon>Bacillota</taxon>
        <taxon>Clostridia</taxon>
        <taxon>Peptostreptococcales</taxon>
        <taxon>Peptostreptococcaceae</taxon>
        <taxon>Paraclostridium</taxon>
    </lineage>
</organism>
<keyword evidence="3 6" id="KW-0812">Transmembrane</keyword>
<comment type="caution">
    <text evidence="7">The sequence shown here is derived from an EMBL/GenBank/DDBJ whole genome shotgun (WGS) entry which is preliminary data.</text>
</comment>
<dbReference type="Proteomes" id="UP001400965">
    <property type="component" value="Unassembled WGS sequence"/>
</dbReference>
<dbReference type="PANTHER" id="PTHR33931:SF2">
    <property type="entry name" value="HOLIN-LIKE PROTEIN CIDA"/>
    <property type="match status" value="1"/>
</dbReference>
<evidence type="ECO:0000256" key="5">
    <source>
        <dbReference type="ARBA" id="ARBA00023136"/>
    </source>
</evidence>